<organism evidence="2 3">
    <name type="scientific">Penicillium brasilianum</name>
    <dbReference type="NCBI Taxonomy" id="104259"/>
    <lineage>
        <taxon>Eukaryota</taxon>
        <taxon>Fungi</taxon>
        <taxon>Dikarya</taxon>
        <taxon>Ascomycota</taxon>
        <taxon>Pezizomycotina</taxon>
        <taxon>Eurotiomycetes</taxon>
        <taxon>Eurotiomycetidae</taxon>
        <taxon>Eurotiales</taxon>
        <taxon>Aspergillaceae</taxon>
        <taxon>Penicillium</taxon>
    </lineage>
</organism>
<dbReference type="STRING" id="104259.A0A0F7VE87"/>
<gene>
    <name evidence="2" type="ORF">PMG11_03720</name>
</gene>
<protein>
    <submittedName>
        <fullName evidence="2">Uncharacterized protein</fullName>
    </submittedName>
</protein>
<reference evidence="3" key="1">
    <citation type="journal article" date="2015" name="Genome Announc.">
        <title>Draft genome sequence of the fungus Penicillium brasilianum MG11.</title>
        <authorList>
            <person name="Horn F."/>
            <person name="Linde J."/>
            <person name="Mattern D.J."/>
            <person name="Walther G."/>
            <person name="Guthke R."/>
            <person name="Brakhage A.A."/>
            <person name="Valiante V."/>
        </authorList>
    </citation>
    <scope>NUCLEOTIDE SEQUENCE [LARGE SCALE GENOMIC DNA]</scope>
    <source>
        <strain evidence="3">MG11</strain>
    </source>
</reference>
<accession>A0A0F7VE87</accession>
<proteinExistence type="predicted"/>
<feature type="compositionally biased region" description="Pro residues" evidence="1">
    <location>
        <begin position="38"/>
        <end position="50"/>
    </location>
</feature>
<keyword evidence="3" id="KW-1185">Reference proteome</keyword>
<evidence type="ECO:0000313" key="2">
    <source>
        <dbReference type="EMBL" id="CEO59031.1"/>
    </source>
</evidence>
<dbReference type="Proteomes" id="UP000042958">
    <property type="component" value="Unassembled WGS sequence"/>
</dbReference>
<feature type="compositionally biased region" description="Low complexity" evidence="1">
    <location>
        <begin position="81"/>
        <end position="95"/>
    </location>
</feature>
<dbReference type="EMBL" id="CDHK01000003">
    <property type="protein sequence ID" value="CEO59031.1"/>
    <property type="molecule type" value="Genomic_DNA"/>
</dbReference>
<dbReference type="AlphaFoldDB" id="A0A0F7VE87"/>
<sequence length="136" mass="13529">MLTFPVSWTTIVTGSSTLTQPVTSTSTITVTSIITNVVPPPSSAPQPTEPAPVQSSPAAPQPTEPAPVQTSPAAPQPTAPAPVQSSPAASPVTSSIQTIAPVSPATTSPAFNGASSQFQRSLIGLIPALAVVLALI</sequence>
<name>A0A0F7VE87_PENBI</name>
<evidence type="ECO:0000313" key="3">
    <source>
        <dbReference type="Proteomes" id="UP000042958"/>
    </source>
</evidence>
<feature type="region of interest" description="Disordered" evidence="1">
    <location>
        <begin position="36"/>
        <end position="95"/>
    </location>
</feature>
<evidence type="ECO:0000256" key="1">
    <source>
        <dbReference type="SAM" id="MobiDB-lite"/>
    </source>
</evidence>